<evidence type="ECO:0000313" key="2">
    <source>
        <dbReference type="Proteomes" id="UP000789901"/>
    </source>
</evidence>
<comment type="caution">
    <text evidence="1">The sequence shown here is derived from an EMBL/GenBank/DDBJ whole genome shotgun (WGS) entry which is preliminary data.</text>
</comment>
<dbReference type="EMBL" id="CAJVQB010087687">
    <property type="protein sequence ID" value="CAG8847446.1"/>
    <property type="molecule type" value="Genomic_DNA"/>
</dbReference>
<sequence>VALVQTVSISCSEGDHILAPENLPDSSPLLIYTASVVSNSYNLDNRGGRESFMMACHLYNSVTNNKNIDSKTYLSDDSQLSTASSAAKVAFQEEIDTYFNSIEEKYATLTSQLPQKRQKIDLRNSSFTKSTSDKTTFNFTKVIFQFYKSTTSIEQPPVSPTS</sequence>
<evidence type="ECO:0000313" key="1">
    <source>
        <dbReference type="EMBL" id="CAG8847446.1"/>
    </source>
</evidence>
<name>A0ABN7X5Q1_GIGMA</name>
<proteinExistence type="predicted"/>
<feature type="non-terminal residue" evidence="1">
    <location>
        <position position="162"/>
    </location>
</feature>
<gene>
    <name evidence="1" type="ORF">GMARGA_LOCUS38672</name>
</gene>
<protein>
    <submittedName>
        <fullName evidence="1">8582_t:CDS:1</fullName>
    </submittedName>
</protein>
<keyword evidence="2" id="KW-1185">Reference proteome</keyword>
<reference evidence="1 2" key="1">
    <citation type="submission" date="2021-06" db="EMBL/GenBank/DDBJ databases">
        <authorList>
            <person name="Kallberg Y."/>
            <person name="Tangrot J."/>
            <person name="Rosling A."/>
        </authorList>
    </citation>
    <scope>NUCLEOTIDE SEQUENCE [LARGE SCALE GENOMIC DNA]</scope>
    <source>
        <strain evidence="1 2">120-4 pot B 10/14</strain>
    </source>
</reference>
<feature type="non-terminal residue" evidence="1">
    <location>
        <position position="1"/>
    </location>
</feature>
<accession>A0ABN7X5Q1</accession>
<organism evidence="1 2">
    <name type="scientific">Gigaspora margarita</name>
    <dbReference type="NCBI Taxonomy" id="4874"/>
    <lineage>
        <taxon>Eukaryota</taxon>
        <taxon>Fungi</taxon>
        <taxon>Fungi incertae sedis</taxon>
        <taxon>Mucoromycota</taxon>
        <taxon>Glomeromycotina</taxon>
        <taxon>Glomeromycetes</taxon>
        <taxon>Diversisporales</taxon>
        <taxon>Gigasporaceae</taxon>
        <taxon>Gigaspora</taxon>
    </lineage>
</organism>
<dbReference type="Proteomes" id="UP000789901">
    <property type="component" value="Unassembled WGS sequence"/>
</dbReference>